<reference evidence="2 3" key="1">
    <citation type="submission" date="2016-07" db="EMBL/GenBank/DDBJ databases">
        <title>Multiple horizontal gene transfer events from other fungi enriched the ability of initially mycotrophic Trichoderma (Ascomycota) to feed on dead plant biomass.</title>
        <authorList>
            <consortium name="DOE Joint Genome Institute"/>
            <person name="Aerts A."/>
            <person name="Atanasova L."/>
            <person name="Chenthamara K."/>
            <person name="Zhang J."/>
            <person name="Grujic M."/>
            <person name="Henrissat B."/>
            <person name="Kuo A."/>
            <person name="Salamov A."/>
            <person name="Lipzen A."/>
            <person name="Labutti K."/>
            <person name="Barry K."/>
            <person name="Miao Y."/>
            <person name="Rahimi M.J."/>
            <person name="Shen Q."/>
            <person name="Grigoriev I.V."/>
            <person name="Kubicek C.P."/>
            <person name="Druzhinina I.S."/>
        </authorList>
    </citation>
    <scope>NUCLEOTIDE SEQUENCE [LARGE SCALE GENOMIC DNA]</scope>
    <source>
        <strain evidence="2 3">CBS 433.97</strain>
    </source>
</reference>
<dbReference type="Proteomes" id="UP000240493">
    <property type="component" value="Unassembled WGS sequence"/>
</dbReference>
<gene>
    <name evidence="2" type="ORF">M441DRAFT_29823</name>
</gene>
<feature type="region of interest" description="Disordered" evidence="1">
    <location>
        <begin position="14"/>
        <end position="38"/>
    </location>
</feature>
<name>A0A2T3Z0X5_TRIA4</name>
<evidence type="ECO:0000256" key="1">
    <source>
        <dbReference type="SAM" id="MobiDB-lite"/>
    </source>
</evidence>
<feature type="compositionally biased region" description="Low complexity" evidence="1">
    <location>
        <begin position="22"/>
        <end position="38"/>
    </location>
</feature>
<evidence type="ECO:0000313" key="2">
    <source>
        <dbReference type="EMBL" id="PTB38461.1"/>
    </source>
</evidence>
<keyword evidence="3" id="KW-1185">Reference proteome</keyword>
<dbReference type="OrthoDB" id="5132633at2759"/>
<proteinExistence type="predicted"/>
<protein>
    <submittedName>
        <fullName evidence="2">Uncharacterized protein</fullName>
    </submittedName>
</protein>
<evidence type="ECO:0000313" key="3">
    <source>
        <dbReference type="Proteomes" id="UP000240493"/>
    </source>
</evidence>
<dbReference type="EMBL" id="KZ679266">
    <property type="protein sequence ID" value="PTB38461.1"/>
    <property type="molecule type" value="Genomic_DNA"/>
</dbReference>
<organism evidence="2 3">
    <name type="scientific">Trichoderma asperellum (strain ATCC 204424 / CBS 433.97 / NBRC 101777)</name>
    <dbReference type="NCBI Taxonomy" id="1042311"/>
    <lineage>
        <taxon>Eukaryota</taxon>
        <taxon>Fungi</taxon>
        <taxon>Dikarya</taxon>
        <taxon>Ascomycota</taxon>
        <taxon>Pezizomycotina</taxon>
        <taxon>Sordariomycetes</taxon>
        <taxon>Hypocreomycetidae</taxon>
        <taxon>Hypocreales</taxon>
        <taxon>Hypocreaceae</taxon>
        <taxon>Trichoderma</taxon>
    </lineage>
</organism>
<accession>A0A2T3Z0X5</accession>
<dbReference type="AlphaFoldDB" id="A0A2T3Z0X5"/>
<sequence length="250" mass="28048">MNFINTDQVPIKKVGGLNDNDSTTASATRRARTPGSSSRTYFFARPAHTTRKHMFSVKPVLETQIQHFDSQGHLEETVDVLSVGYWTSWFDKDIREFTRIRKCCPELVMMGENFYDVARLSKRFIGAALGKADTSGTTTSLWINNMFFTMRRALGSNTYGITIDGKLAVQWRPTLNHTVIDGFDLRETDKDSLIAILGKNSIEFYQLDGIVGLLSVGFASIQQRTNAEAIVLLTAVWVAHQEGWIFPNAA</sequence>